<organism evidence="1 2">
    <name type="scientific">Blumeria hordei</name>
    <name type="common">Barley powdery mildew</name>
    <name type="synonym">Blumeria graminis f. sp. hordei</name>
    <dbReference type="NCBI Taxonomy" id="2867405"/>
    <lineage>
        <taxon>Eukaryota</taxon>
        <taxon>Fungi</taxon>
        <taxon>Dikarya</taxon>
        <taxon>Ascomycota</taxon>
        <taxon>Pezizomycotina</taxon>
        <taxon>Leotiomycetes</taxon>
        <taxon>Erysiphales</taxon>
        <taxon>Erysiphaceae</taxon>
        <taxon>Blumeria</taxon>
    </lineage>
</organism>
<proteinExistence type="predicted"/>
<evidence type="ECO:0000313" key="2">
    <source>
        <dbReference type="Proteomes" id="UP000275772"/>
    </source>
</evidence>
<dbReference type="EMBL" id="UNSH01000067">
    <property type="protein sequence ID" value="SZF04510.1"/>
    <property type="molecule type" value="Genomic_DNA"/>
</dbReference>
<dbReference type="VEuPathDB" id="FungiDB:BLGHR1_15307"/>
<reference evidence="1 2" key="1">
    <citation type="submission" date="2017-11" db="EMBL/GenBank/DDBJ databases">
        <authorList>
            <person name="Kracher B."/>
        </authorList>
    </citation>
    <scope>NUCLEOTIDE SEQUENCE [LARGE SCALE GENOMIC DNA]</scope>
    <source>
        <strain evidence="1 2">RACE1</strain>
    </source>
</reference>
<sequence>MALPTSLTPACLQRKSRKVKPLNKSTVRSSISTLLVILVAAESFLPVSLASWAPKRWSVEKASIGHPSILIQSATPHSIQLLVMELGSQIILSLQSILVQLECNNDRCACWLAQHLSQGLLHPASTSA</sequence>
<dbReference type="AlphaFoldDB" id="A0A383UYQ1"/>
<dbReference type="Proteomes" id="UP000275772">
    <property type="component" value="Unassembled WGS sequence"/>
</dbReference>
<accession>A0A383UYQ1</accession>
<gene>
    <name evidence="1" type="ORF">BLGHR1_15307</name>
</gene>
<protein>
    <submittedName>
        <fullName evidence="1">Uncharacterized protein</fullName>
    </submittedName>
</protein>
<name>A0A383UYQ1_BLUHO</name>
<evidence type="ECO:0000313" key="1">
    <source>
        <dbReference type="EMBL" id="SZF04510.1"/>
    </source>
</evidence>